<evidence type="ECO:0000313" key="3">
    <source>
        <dbReference type="Proteomes" id="UP001259659"/>
    </source>
</evidence>
<sequence>MSLIPLDEPRGDGPTAPRTGPGEDTPIRRFLSGLKSALRAIFGAGTPADGQSGETAQPDGASERGVTRAQATERPAELPSGPASDSGRVELVSTETEDTLTVAVADNPDATISSDTWESVER</sequence>
<gene>
    <name evidence="2" type="ORF">NDI56_03075</name>
</gene>
<feature type="region of interest" description="Disordered" evidence="1">
    <location>
        <begin position="1"/>
        <end position="28"/>
    </location>
</feature>
<dbReference type="EMBL" id="JAMQON010000001">
    <property type="protein sequence ID" value="MDS0258390.1"/>
    <property type="molecule type" value="Genomic_DNA"/>
</dbReference>
<keyword evidence="3" id="KW-1185">Reference proteome</keyword>
<dbReference type="Proteomes" id="UP001259659">
    <property type="component" value="Unassembled WGS sequence"/>
</dbReference>
<accession>A0ABU2F802</accession>
<evidence type="ECO:0000256" key="1">
    <source>
        <dbReference type="SAM" id="MobiDB-lite"/>
    </source>
</evidence>
<evidence type="ECO:0000313" key="2">
    <source>
        <dbReference type="EMBL" id="MDS0258390.1"/>
    </source>
</evidence>
<name>A0ABU2F802_9EURY</name>
<feature type="region of interest" description="Disordered" evidence="1">
    <location>
        <begin position="42"/>
        <end position="99"/>
    </location>
</feature>
<protein>
    <submittedName>
        <fullName evidence="2">Uncharacterized protein</fullName>
    </submittedName>
</protein>
<organism evidence="2 3">
    <name type="scientific">Haloarcula saliterrae</name>
    <dbReference type="NCBI Taxonomy" id="2950534"/>
    <lineage>
        <taxon>Archaea</taxon>
        <taxon>Methanobacteriati</taxon>
        <taxon>Methanobacteriota</taxon>
        <taxon>Stenosarchaea group</taxon>
        <taxon>Halobacteria</taxon>
        <taxon>Halobacteriales</taxon>
        <taxon>Haloarculaceae</taxon>
        <taxon>Haloarcula</taxon>
    </lineage>
</organism>
<reference evidence="2 3" key="1">
    <citation type="submission" date="2022-06" db="EMBL/GenBank/DDBJ databases">
        <title>Haloarcula sp. a new haloarchaeum isolate from saline soil.</title>
        <authorList>
            <person name="Strakova D."/>
            <person name="Galisteo C."/>
            <person name="Sanchez-Porro C."/>
            <person name="Ventosa A."/>
        </authorList>
    </citation>
    <scope>NUCLEOTIDE SEQUENCE [LARGE SCALE GENOMIC DNA]</scope>
    <source>
        <strain evidence="2 3">S1CR25-12</strain>
    </source>
</reference>
<comment type="caution">
    <text evidence="2">The sequence shown here is derived from an EMBL/GenBank/DDBJ whole genome shotgun (WGS) entry which is preliminary data.</text>
</comment>
<dbReference type="RefSeq" id="WP_310917958.1">
    <property type="nucleotide sequence ID" value="NZ_JAMQON010000001.1"/>
</dbReference>
<proteinExistence type="predicted"/>